<dbReference type="InterPro" id="IPR005135">
    <property type="entry name" value="Endo/exonuclease/phosphatase"/>
</dbReference>
<evidence type="ECO:0000259" key="2">
    <source>
        <dbReference type="Pfam" id="PF03372"/>
    </source>
</evidence>
<evidence type="ECO:0000313" key="4">
    <source>
        <dbReference type="Proteomes" id="UP000226431"/>
    </source>
</evidence>
<accession>A0A2C5Z9E1</accession>
<dbReference type="STRING" id="2004952.A0A2C5Z9E1"/>
<feature type="domain" description="Endonuclease/exonuclease/phosphatase" evidence="2">
    <location>
        <begin position="37"/>
        <end position="235"/>
    </location>
</feature>
<gene>
    <name evidence="3" type="ORF">CDD80_1497</name>
</gene>
<dbReference type="SUPFAM" id="SSF56219">
    <property type="entry name" value="DNase I-like"/>
    <property type="match status" value="1"/>
</dbReference>
<feature type="compositionally biased region" description="Polar residues" evidence="1">
    <location>
        <begin position="435"/>
        <end position="454"/>
    </location>
</feature>
<dbReference type="InterPro" id="IPR036691">
    <property type="entry name" value="Endo/exonu/phosph_ase_sf"/>
</dbReference>
<dbReference type="Gene3D" id="3.60.10.10">
    <property type="entry name" value="Endonuclease/exonuclease/phosphatase"/>
    <property type="match status" value="1"/>
</dbReference>
<evidence type="ECO:0000313" key="3">
    <source>
        <dbReference type="EMBL" id="PHH76493.1"/>
    </source>
</evidence>
<reference evidence="3 4" key="1">
    <citation type="submission" date="2017-06" db="EMBL/GenBank/DDBJ databases">
        <title>Ant-infecting Ophiocordyceps genomes reveal a high diversity of potential behavioral manipulation genes and a possible major role for enterotoxins.</title>
        <authorList>
            <person name="De Bekker C."/>
            <person name="Evans H.C."/>
            <person name="Brachmann A."/>
            <person name="Hughes D.P."/>
        </authorList>
    </citation>
    <scope>NUCLEOTIDE SEQUENCE [LARGE SCALE GENOMIC DNA]</scope>
    <source>
        <strain evidence="3 4">Map16</strain>
    </source>
</reference>
<organism evidence="3 4">
    <name type="scientific">Ophiocordyceps camponoti-rufipedis</name>
    <dbReference type="NCBI Taxonomy" id="2004952"/>
    <lineage>
        <taxon>Eukaryota</taxon>
        <taxon>Fungi</taxon>
        <taxon>Dikarya</taxon>
        <taxon>Ascomycota</taxon>
        <taxon>Pezizomycotina</taxon>
        <taxon>Sordariomycetes</taxon>
        <taxon>Hypocreomycetidae</taxon>
        <taxon>Hypocreales</taxon>
        <taxon>Ophiocordycipitaceae</taxon>
        <taxon>Ophiocordyceps</taxon>
    </lineage>
</organism>
<dbReference type="Pfam" id="PF03372">
    <property type="entry name" value="Exo_endo_phos"/>
    <property type="match status" value="1"/>
</dbReference>
<proteinExistence type="predicted"/>
<dbReference type="GO" id="GO:0003824">
    <property type="term" value="F:catalytic activity"/>
    <property type="evidence" value="ECO:0007669"/>
    <property type="project" value="InterPro"/>
</dbReference>
<sequence length="638" mass="70729">MTTSTAPFNIFQWNCKKSFSSHAILLNNQTQRLGFNLEQCEVIALQEVYLNPRDMTITRPYHSLSASHHCVFTSTPKTRIATFIRKDIALKGWHILQNDACLCAIEFFCQSSRFLVINAYQSSSAAHSDSLILQQALQLVKEYTGSGVILIGDLNAHHPLWSPEDLSSNARGIMLAQATEDLALTVLPPRGTVTRPSRQFTNSNRQERGSTIDLVLTRYKLISCRTLAVVDNSSDYLPVVTEVIAPMLLKEVNKAVNLPKLRMMLEKLPQVPVLKDITAIERYVHTALNNIRESKEVLPLSFPSTLLNNTPHMTNLIMTIPIPALTRVDVKKAIDSLVLHKATDSDDIASELLQSAVAGLSTQPADDWLQRLPTTDTKTHCAMALLSTLGKVMEFVLASKLQSLALQYDVLPRWLLRIYKAWNCGEEICRPWQVESRQGRTTAQRSSPESSPPDSNRFKFIRFKPTEVKGHIGVDLSNEIKVLGVLVDSQLHFRKQIRAVRNAGIHEIRNLEAGGKSTMAVRAEIQQAYKEVVLPAFLHGCSAWHSLKSAGSPAAKALNVIQQRANVQISGGWKDSIPFFGWPKTGTAGGSSWIAITTVFTGPLLPLFSDGSGGTLDPTAYVAPAYALRAPCGWYKWK</sequence>
<dbReference type="OrthoDB" id="5549573at2759"/>
<protein>
    <recommendedName>
        <fullName evidence="2">Endonuclease/exonuclease/phosphatase domain-containing protein</fullName>
    </recommendedName>
</protein>
<keyword evidence="4" id="KW-1185">Reference proteome</keyword>
<evidence type="ECO:0000256" key="1">
    <source>
        <dbReference type="SAM" id="MobiDB-lite"/>
    </source>
</evidence>
<comment type="caution">
    <text evidence="3">The sequence shown here is derived from an EMBL/GenBank/DDBJ whole genome shotgun (WGS) entry which is preliminary data.</text>
</comment>
<dbReference type="Proteomes" id="UP000226431">
    <property type="component" value="Unassembled WGS sequence"/>
</dbReference>
<dbReference type="AlphaFoldDB" id="A0A2C5Z9E1"/>
<name>A0A2C5Z9E1_9HYPO</name>
<feature type="region of interest" description="Disordered" evidence="1">
    <location>
        <begin position="435"/>
        <end position="457"/>
    </location>
</feature>
<dbReference type="EMBL" id="NJES01000161">
    <property type="protein sequence ID" value="PHH76493.1"/>
    <property type="molecule type" value="Genomic_DNA"/>
</dbReference>